<organism evidence="2 3">
    <name type="scientific">Ensete ventricosum</name>
    <name type="common">Abyssinian banana</name>
    <name type="synonym">Musa ensete</name>
    <dbReference type="NCBI Taxonomy" id="4639"/>
    <lineage>
        <taxon>Eukaryota</taxon>
        <taxon>Viridiplantae</taxon>
        <taxon>Streptophyta</taxon>
        <taxon>Embryophyta</taxon>
        <taxon>Tracheophyta</taxon>
        <taxon>Spermatophyta</taxon>
        <taxon>Magnoliopsida</taxon>
        <taxon>Liliopsida</taxon>
        <taxon>Zingiberales</taxon>
        <taxon>Musaceae</taxon>
        <taxon>Ensete</taxon>
    </lineage>
</organism>
<dbReference type="EMBL" id="AMZH03011838">
    <property type="protein sequence ID" value="RRT52134.1"/>
    <property type="molecule type" value="Genomic_DNA"/>
</dbReference>
<feature type="compositionally biased region" description="Basic and acidic residues" evidence="1">
    <location>
        <begin position="292"/>
        <end position="305"/>
    </location>
</feature>
<feature type="region of interest" description="Disordered" evidence="1">
    <location>
        <begin position="453"/>
        <end position="486"/>
    </location>
</feature>
<protein>
    <submittedName>
        <fullName evidence="2">Uncharacterized protein</fullName>
    </submittedName>
</protein>
<evidence type="ECO:0000313" key="3">
    <source>
        <dbReference type="Proteomes" id="UP000287651"/>
    </source>
</evidence>
<proteinExistence type="predicted"/>
<evidence type="ECO:0000256" key="1">
    <source>
        <dbReference type="SAM" id="MobiDB-lite"/>
    </source>
</evidence>
<comment type="caution">
    <text evidence="2">The sequence shown here is derived from an EMBL/GenBank/DDBJ whole genome shotgun (WGS) entry which is preliminary data.</text>
</comment>
<dbReference type="AlphaFoldDB" id="A0A426YK72"/>
<accession>A0A426YK72</accession>
<gene>
    <name evidence="2" type="ORF">B296_00007037</name>
</gene>
<feature type="compositionally biased region" description="Basic residues" evidence="1">
    <location>
        <begin position="276"/>
        <end position="291"/>
    </location>
</feature>
<dbReference type="Proteomes" id="UP000287651">
    <property type="component" value="Unassembled WGS sequence"/>
</dbReference>
<name>A0A426YK72_ENSVE</name>
<sequence>MSFYNECYRSFVPEIFIASMAYHAVVLLHTVRGPCSEAHALPAAAVACRPYPCQVGMTSSDSSSSIRIVPSPGSRGIGLGEPEVSSSGASLGPPSPVDARVLKDLEVMKAGHDLDTRVTEGSLAIIRERYSISTDRVSGAPSNNKGWKSHYLFVSDPNWGFRLDWSAHPIGNVPAYLSEEESVLVGRLKGILSSSCAIKEMTEIWLVEAGLNPTSTDRMDLRDLRGMPKISGGKTPLVRAAVPTREISISPARETSKTSSKRLTDASTERIDDLSRRHKKVKILSRRHKSRHGEEGSRSHSKGKELAALVEEPETLVESAEEDASLVFHHPRSMKDLCGTKVRKDDAGYYALYMSDLAHQDLDKEMQARWGKLTNSMKVCNDPSATEEFERGLLHPQLARELYTLPSEVLLVRAAKEMVLMTLFDRVHDAGRLITFMDYRITSLQQEIDALKSGGGPEAVSAAEEHASELEKELEKTKCERNEALQ</sequence>
<feature type="region of interest" description="Disordered" evidence="1">
    <location>
        <begin position="244"/>
        <end position="305"/>
    </location>
</feature>
<feature type="compositionally biased region" description="Basic and acidic residues" evidence="1">
    <location>
        <begin position="262"/>
        <end position="275"/>
    </location>
</feature>
<reference evidence="2 3" key="1">
    <citation type="journal article" date="2014" name="Agronomy (Basel)">
        <title>A Draft Genome Sequence for Ensete ventricosum, the Drought-Tolerant Tree Against Hunger.</title>
        <authorList>
            <person name="Harrison J."/>
            <person name="Moore K.A."/>
            <person name="Paszkiewicz K."/>
            <person name="Jones T."/>
            <person name="Grant M."/>
            <person name="Ambacheew D."/>
            <person name="Muzemil S."/>
            <person name="Studholme D.J."/>
        </authorList>
    </citation>
    <scope>NUCLEOTIDE SEQUENCE [LARGE SCALE GENOMIC DNA]</scope>
</reference>
<evidence type="ECO:0000313" key="2">
    <source>
        <dbReference type="EMBL" id="RRT52134.1"/>
    </source>
</evidence>
<feature type="compositionally biased region" description="Basic and acidic residues" evidence="1">
    <location>
        <begin position="463"/>
        <end position="486"/>
    </location>
</feature>